<dbReference type="AlphaFoldDB" id="A0A5C1QKS6"/>
<dbReference type="PANTHER" id="PTHR39190:SF1">
    <property type="entry name" value="FLAGELLAR ASSEMBLY FACTOR FLIW"/>
    <property type="match status" value="1"/>
</dbReference>
<dbReference type="InterPro" id="IPR003775">
    <property type="entry name" value="Flagellar_assembly_factor_FliW"/>
</dbReference>
<evidence type="ECO:0000313" key="5">
    <source>
        <dbReference type="EMBL" id="QEN07204.1"/>
    </source>
</evidence>
<evidence type="ECO:0000256" key="4">
    <source>
        <dbReference type="HAMAP-Rule" id="MF_01185"/>
    </source>
</evidence>
<keyword evidence="6" id="KW-1185">Reference proteome</keyword>
<keyword evidence="1 4" id="KW-0963">Cytoplasm</keyword>
<dbReference type="SUPFAM" id="SSF141457">
    <property type="entry name" value="BH3618-like"/>
    <property type="match status" value="1"/>
</dbReference>
<comment type="subcellular location">
    <subcellularLocation>
        <location evidence="4">Cytoplasm</location>
    </subcellularLocation>
</comment>
<dbReference type="PANTHER" id="PTHR39190">
    <property type="entry name" value="FLAGELLAR ASSEMBLY FACTOR FLIW"/>
    <property type="match status" value="1"/>
</dbReference>
<keyword evidence="5" id="KW-0282">Flagellum</keyword>
<keyword evidence="4" id="KW-0143">Chaperone</keyword>
<sequence>MKIYTKAYGEVEIDDRQVINFPNGLFGFETLRQFALLDAAQQPFYWIQSLDVEQVAFVLIKPVIFRPDYKPGLMASDLEELKLKNTDEENALVFSIVTFLDDKKTMTANLQGPVIINRLTRTGRQCISSDSRWQTRHNIAEELANQRNSVC</sequence>
<organism evidence="5 6">
    <name type="scientific">Oceanispirochaeta crateris</name>
    <dbReference type="NCBI Taxonomy" id="2518645"/>
    <lineage>
        <taxon>Bacteria</taxon>
        <taxon>Pseudomonadati</taxon>
        <taxon>Spirochaetota</taxon>
        <taxon>Spirochaetia</taxon>
        <taxon>Spirochaetales</taxon>
        <taxon>Spirochaetaceae</taxon>
        <taxon>Oceanispirochaeta</taxon>
    </lineage>
</organism>
<evidence type="ECO:0000256" key="3">
    <source>
        <dbReference type="ARBA" id="ARBA00022845"/>
    </source>
</evidence>
<keyword evidence="2 4" id="KW-1005">Bacterial flagellum biogenesis</keyword>
<reference evidence="5 6" key="1">
    <citation type="submission" date="2019-02" db="EMBL/GenBank/DDBJ databases">
        <title>Complete Genome Sequence and Methylome Analysis of free living Spirochaetas.</title>
        <authorList>
            <person name="Fomenkov A."/>
            <person name="Dubinina G."/>
            <person name="Leshcheva N."/>
            <person name="Mikheeva N."/>
            <person name="Grabovich M."/>
            <person name="Vincze T."/>
            <person name="Roberts R.J."/>
        </authorList>
    </citation>
    <scope>NUCLEOTIDE SEQUENCE [LARGE SCALE GENOMIC DNA]</scope>
    <source>
        <strain evidence="5 6">K2</strain>
    </source>
</reference>
<name>A0A5C1QKS6_9SPIO</name>
<keyword evidence="5" id="KW-0966">Cell projection</keyword>
<dbReference type="Pfam" id="PF02623">
    <property type="entry name" value="FliW"/>
    <property type="match status" value="1"/>
</dbReference>
<comment type="similarity">
    <text evidence="4">Belongs to the FliW family.</text>
</comment>
<comment type="subunit">
    <text evidence="4">Interacts with translational regulator CsrA and flagellin(s).</text>
</comment>
<gene>
    <name evidence="4" type="primary">fliW</name>
    <name evidence="5" type="ORF">EXM22_04060</name>
</gene>
<evidence type="ECO:0000313" key="6">
    <source>
        <dbReference type="Proteomes" id="UP000324209"/>
    </source>
</evidence>
<accession>A0A5C1QKS6</accession>
<dbReference type="InterPro" id="IPR024046">
    <property type="entry name" value="Flagellar_assmbl_FliW_dom_sf"/>
</dbReference>
<dbReference type="HAMAP" id="MF_01185">
    <property type="entry name" value="FliW"/>
    <property type="match status" value="1"/>
</dbReference>
<keyword evidence="3 4" id="KW-0810">Translation regulation</keyword>
<dbReference type="OrthoDB" id="9801235at2"/>
<keyword evidence="5" id="KW-0969">Cilium</keyword>
<dbReference type="GO" id="GO:0005737">
    <property type="term" value="C:cytoplasm"/>
    <property type="evidence" value="ECO:0007669"/>
    <property type="project" value="UniProtKB-SubCell"/>
</dbReference>
<dbReference type="Proteomes" id="UP000324209">
    <property type="component" value="Chromosome"/>
</dbReference>
<evidence type="ECO:0000256" key="1">
    <source>
        <dbReference type="ARBA" id="ARBA00022490"/>
    </source>
</evidence>
<dbReference type="GO" id="GO:0044780">
    <property type="term" value="P:bacterial-type flagellum assembly"/>
    <property type="evidence" value="ECO:0007669"/>
    <property type="project" value="UniProtKB-UniRule"/>
</dbReference>
<dbReference type="KEGG" id="ock:EXM22_04060"/>
<evidence type="ECO:0000256" key="2">
    <source>
        <dbReference type="ARBA" id="ARBA00022795"/>
    </source>
</evidence>
<dbReference type="Gene3D" id="2.30.290.10">
    <property type="entry name" value="BH3618-like"/>
    <property type="match status" value="1"/>
</dbReference>
<proteinExistence type="inferred from homology"/>
<dbReference type="RefSeq" id="WP_149485286.1">
    <property type="nucleotide sequence ID" value="NZ_CP036150.1"/>
</dbReference>
<comment type="function">
    <text evidence="4">Acts as an anti-CsrA protein, binds CsrA and prevents it from repressing translation of its target genes, one of which is flagellin. Binds to flagellin and participates in the assembly of the flagellum.</text>
</comment>
<dbReference type="EMBL" id="CP036150">
    <property type="protein sequence ID" value="QEN07204.1"/>
    <property type="molecule type" value="Genomic_DNA"/>
</dbReference>
<protein>
    <recommendedName>
        <fullName evidence="4">Flagellar assembly factor FliW</fullName>
    </recommendedName>
</protein>
<dbReference type="GO" id="GO:0006417">
    <property type="term" value="P:regulation of translation"/>
    <property type="evidence" value="ECO:0007669"/>
    <property type="project" value="UniProtKB-KW"/>
</dbReference>